<dbReference type="KEGG" id="hth:HTH_0229"/>
<protein>
    <submittedName>
        <fullName evidence="1">Transposase-like</fullName>
    </submittedName>
</protein>
<keyword evidence="2" id="KW-1185">Reference proteome</keyword>
<sequence>MVENYDYMSFEDLNIRGLVRDSNLAKLILVVLEFLRL</sequence>
<accession>D3DFU4</accession>
<evidence type="ECO:0000313" key="1">
    <source>
        <dbReference type="EMBL" id="BAI68696.1"/>
    </source>
</evidence>
<reference evidence="1 2" key="1">
    <citation type="journal article" date="2010" name="J. Bacteriol.">
        <title>Complete genome sequence of the thermophilic, obligately chemolithoautotrophic hydrogen-oxidizing bacterium Hydrogenobacter thermophilus TK-6.</title>
        <authorList>
            <person name="Arai H."/>
            <person name="Kanbe H."/>
            <person name="Ishii M."/>
            <person name="Igarashi Y."/>
        </authorList>
    </citation>
    <scope>NUCLEOTIDE SEQUENCE [LARGE SCALE GENOMIC DNA]</scope>
    <source>
        <strain evidence="2">DSM 6534 / IAM 12695 / TK-6</strain>
    </source>
</reference>
<dbReference type="EMBL" id="AP011112">
    <property type="protein sequence ID" value="BAI68696.1"/>
    <property type="molecule type" value="Genomic_DNA"/>
</dbReference>
<proteinExistence type="predicted"/>
<dbReference type="Proteomes" id="UP000002574">
    <property type="component" value="Chromosome"/>
</dbReference>
<gene>
    <name evidence="1" type="ordered locus">HTH_0229</name>
</gene>
<evidence type="ECO:0000313" key="2">
    <source>
        <dbReference type="Proteomes" id="UP000002574"/>
    </source>
</evidence>
<dbReference type="AlphaFoldDB" id="D3DFU4"/>
<organism evidence="1 2">
    <name type="scientific">Hydrogenobacter thermophilus (strain DSM 6534 / IAM 12695 / TK-6)</name>
    <dbReference type="NCBI Taxonomy" id="608538"/>
    <lineage>
        <taxon>Bacteria</taxon>
        <taxon>Pseudomonadati</taxon>
        <taxon>Aquificota</taxon>
        <taxon>Aquificia</taxon>
        <taxon>Aquificales</taxon>
        <taxon>Aquificaceae</taxon>
        <taxon>Hydrogenobacter</taxon>
    </lineage>
</organism>
<name>D3DFU4_HYDTT</name>